<dbReference type="RefSeq" id="WP_098126459.1">
    <property type="nucleotide sequence ID" value="NZ_NUAN01000071.1"/>
</dbReference>
<accession>A0A9X6YMB6</accession>
<proteinExistence type="predicted"/>
<evidence type="ECO:0000313" key="2">
    <source>
        <dbReference type="Proteomes" id="UP000220691"/>
    </source>
</evidence>
<sequence>MKLEKGLQDFLDEAINEKRTCTVEGSFSRKLTTEETNYINRKLKEHGYSLSHFRCETCEEHSKGTHPFHIERVEIR</sequence>
<comment type="caution">
    <text evidence="1">The sequence shown here is derived from an EMBL/GenBank/DDBJ whole genome shotgun (WGS) entry which is preliminary data.</text>
</comment>
<dbReference type="Proteomes" id="UP000220691">
    <property type="component" value="Unassembled WGS sequence"/>
</dbReference>
<reference evidence="1 2" key="1">
    <citation type="submission" date="2017-09" db="EMBL/GenBank/DDBJ databases">
        <title>Large-scale bioinformatics analysis of Bacillus genomes uncovers conserved roles of natural products in bacterial physiology.</title>
        <authorList>
            <consortium name="Agbiome Team Llc"/>
            <person name="Bleich R.M."/>
            <person name="Kirk G.J."/>
            <person name="Santa Maria K.C."/>
            <person name="Allen S.E."/>
            <person name="Farag S."/>
            <person name="Shank E.A."/>
            <person name="Bowers A."/>
        </authorList>
    </citation>
    <scope>NUCLEOTIDE SEQUENCE [LARGE SCALE GENOMIC DNA]</scope>
    <source>
        <strain evidence="1 2">AFS027647</strain>
    </source>
</reference>
<organism evidence="1 2">
    <name type="scientific">Bacillus cereus</name>
    <dbReference type="NCBI Taxonomy" id="1396"/>
    <lineage>
        <taxon>Bacteria</taxon>
        <taxon>Bacillati</taxon>
        <taxon>Bacillota</taxon>
        <taxon>Bacilli</taxon>
        <taxon>Bacillales</taxon>
        <taxon>Bacillaceae</taxon>
        <taxon>Bacillus</taxon>
        <taxon>Bacillus cereus group</taxon>
    </lineage>
</organism>
<dbReference type="AlphaFoldDB" id="A0A9X6YMB6"/>
<name>A0A9X6YMB6_BACCE</name>
<protein>
    <submittedName>
        <fullName evidence="1">Uncharacterized protein</fullName>
    </submittedName>
</protein>
<evidence type="ECO:0000313" key="1">
    <source>
        <dbReference type="EMBL" id="PEN97887.1"/>
    </source>
</evidence>
<gene>
    <name evidence="1" type="ORF">CN553_12685</name>
</gene>
<dbReference type="EMBL" id="NUAN01000071">
    <property type="protein sequence ID" value="PEN97887.1"/>
    <property type="molecule type" value="Genomic_DNA"/>
</dbReference>